<evidence type="ECO:0000259" key="13">
    <source>
        <dbReference type="SMART" id="SM01016"/>
    </source>
</evidence>
<comment type="subcellular location">
    <subcellularLocation>
        <location evidence="1 10">Cytoplasm</location>
    </subcellularLocation>
</comment>
<feature type="short sequence motif" description="'HIGH' region" evidence="10">
    <location>
        <begin position="120"/>
        <end position="130"/>
    </location>
</feature>
<dbReference type="FunFam" id="1.10.730.10:FF:000008">
    <property type="entry name" value="Arginine--tRNA ligase"/>
    <property type="match status" value="1"/>
</dbReference>
<dbReference type="PANTHER" id="PTHR11956">
    <property type="entry name" value="ARGINYL-TRNA SYNTHETASE"/>
    <property type="match status" value="1"/>
</dbReference>
<feature type="domain" description="Arginyl tRNA synthetase N-terminal" evidence="13">
    <location>
        <begin position="5"/>
        <end position="84"/>
    </location>
</feature>
<dbReference type="InterPro" id="IPR001278">
    <property type="entry name" value="Arg-tRNA-ligase"/>
</dbReference>
<dbReference type="PRINTS" id="PR01038">
    <property type="entry name" value="TRNASYNTHARG"/>
</dbReference>
<keyword evidence="4 10" id="KW-0436">Ligase</keyword>
<evidence type="ECO:0000256" key="8">
    <source>
        <dbReference type="ARBA" id="ARBA00023146"/>
    </source>
</evidence>
<comment type="caution">
    <text evidence="14">The sequence shown here is derived from an EMBL/GenBank/DDBJ whole genome shotgun (WGS) entry which is preliminary data.</text>
</comment>
<dbReference type="AlphaFoldDB" id="A0A4R7J4S8"/>
<keyword evidence="6 10" id="KW-0067">ATP-binding</keyword>
<dbReference type="InterPro" id="IPR005148">
    <property type="entry name" value="Arg-tRNA-synth_N"/>
</dbReference>
<evidence type="ECO:0000256" key="3">
    <source>
        <dbReference type="ARBA" id="ARBA00022490"/>
    </source>
</evidence>
<dbReference type="EMBL" id="SOAW01000002">
    <property type="protein sequence ID" value="TDT31327.1"/>
    <property type="molecule type" value="Genomic_DNA"/>
</dbReference>
<keyword evidence="7 10" id="KW-0648">Protein biosynthesis</keyword>
<gene>
    <name evidence="10" type="primary">argS</name>
    <name evidence="14" type="ORF">CLV29_2744</name>
</gene>
<dbReference type="GO" id="GO:0005524">
    <property type="term" value="F:ATP binding"/>
    <property type="evidence" value="ECO:0007669"/>
    <property type="project" value="UniProtKB-UniRule"/>
</dbReference>
<comment type="catalytic activity">
    <reaction evidence="9 10">
        <text>tRNA(Arg) + L-arginine + ATP = L-arginyl-tRNA(Arg) + AMP + diphosphate</text>
        <dbReference type="Rhea" id="RHEA:20301"/>
        <dbReference type="Rhea" id="RHEA-COMP:9658"/>
        <dbReference type="Rhea" id="RHEA-COMP:9673"/>
        <dbReference type="ChEBI" id="CHEBI:30616"/>
        <dbReference type="ChEBI" id="CHEBI:32682"/>
        <dbReference type="ChEBI" id="CHEBI:33019"/>
        <dbReference type="ChEBI" id="CHEBI:78442"/>
        <dbReference type="ChEBI" id="CHEBI:78513"/>
        <dbReference type="ChEBI" id="CHEBI:456215"/>
        <dbReference type="EC" id="6.1.1.19"/>
    </reaction>
</comment>
<reference evidence="14 15" key="1">
    <citation type="submission" date="2019-03" db="EMBL/GenBank/DDBJ databases">
        <title>Genomic Encyclopedia of Archaeal and Bacterial Type Strains, Phase II (KMG-II): from individual species to whole genera.</title>
        <authorList>
            <person name="Goeker M."/>
        </authorList>
    </citation>
    <scope>NUCLEOTIDE SEQUENCE [LARGE SCALE GENOMIC DNA]</scope>
    <source>
        <strain evidence="14 15">DSM 24323</strain>
    </source>
</reference>
<evidence type="ECO:0000256" key="6">
    <source>
        <dbReference type="ARBA" id="ARBA00022840"/>
    </source>
</evidence>
<comment type="subunit">
    <text evidence="10">Monomer.</text>
</comment>
<evidence type="ECO:0000256" key="2">
    <source>
        <dbReference type="ARBA" id="ARBA00005594"/>
    </source>
</evidence>
<dbReference type="SUPFAM" id="SSF47323">
    <property type="entry name" value="Anticodon-binding domain of a subclass of class I aminoacyl-tRNA synthetases"/>
    <property type="match status" value="1"/>
</dbReference>
<accession>A0A4R7J4S8</accession>
<dbReference type="SMART" id="SM00836">
    <property type="entry name" value="DALR_1"/>
    <property type="match status" value="1"/>
</dbReference>
<evidence type="ECO:0000256" key="10">
    <source>
        <dbReference type="HAMAP-Rule" id="MF_00123"/>
    </source>
</evidence>
<dbReference type="SUPFAM" id="SSF52374">
    <property type="entry name" value="Nucleotidylyl transferase"/>
    <property type="match status" value="1"/>
</dbReference>
<dbReference type="Pfam" id="PF00750">
    <property type="entry name" value="tRNA-synt_1d"/>
    <property type="match status" value="1"/>
</dbReference>
<dbReference type="InterPro" id="IPR008909">
    <property type="entry name" value="DALR_anticod-bd"/>
</dbReference>
<dbReference type="CDD" id="cd07956">
    <property type="entry name" value="Anticodon_Ia_Arg"/>
    <property type="match status" value="1"/>
</dbReference>
<evidence type="ECO:0000256" key="1">
    <source>
        <dbReference type="ARBA" id="ARBA00004496"/>
    </source>
</evidence>
<dbReference type="PANTHER" id="PTHR11956:SF5">
    <property type="entry name" value="ARGININE--TRNA LIGASE, CYTOPLASMIC"/>
    <property type="match status" value="1"/>
</dbReference>
<evidence type="ECO:0000256" key="11">
    <source>
        <dbReference type="RuleBase" id="RU363038"/>
    </source>
</evidence>
<comment type="similarity">
    <text evidence="2 10 11">Belongs to the class-I aminoacyl-tRNA synthetase family.</text>
</comment>
<evidence type="ECO:0000313" key="14">
    <source>
        <dbReference type="EMBL" id="TDT31327.1"/>
    </source>
</evidence>
<keyword evidence="8 10" id="KW-0030">Aminoacyl-tRNA synthetase</keyword>
<keyword evidence="5 10" id="KW-0547">Nucleotide-binding</keyword>
<sequence length="547" mass="59586">MVAMSSLPSKLSARFADVAGVDPELRPATKPQFGHFQSNVALRLAKSEGQNPRAVAQRLVDEIDVADLAEPLEIAGPGFINIRLKPEVLAAEAEQVRTDPANGIVAAEQPQTVVIDYPSANVAKQMHVGHLRTSVIGDAFNRVLTALGHTVVPQDHMGDWGRQFGMLVEQVLDEKVDAASLSLAESEALYKRAQAHFNDDPAFADRARKRVVLLQSGDPETIKLWQAMVESSRQGLLKTYQRLGIKVGLDDFDGESRYNDDLPKVVEELETDGIAVIDQGALCVFVDGFAAPMIVRNREGGFGYAATDLAAIRLRVNEIQADRILYVVDVRQSDHFAQVFDTAKRAGWLPDSVEARHIPFGTVLGADNKPLKTRDGGTATLDSLLDAAETEASPEIALAAIKYADLSNSLIKDYVFDLERMVRTSGDTGPYLQYAHARCNQVLRKAQAEGYAIGPITVLDEPAEQQLALKLTQFGEVVAEVGQSLAPHKLTSYLYDLAESFSGFYEKCPVLKSEGEVRATRLGLVQATKEVLAQGLDLLGIVAPERM</sequence>
<evidence type="ECO:0000259" key="12">
    <source>
        <dbReference type="SMART" id="SM00836"/>
    </source>
</evidence>
<dbReference type="InterPro" id="IPR036695">
    <property type="entry name" value="Arg-tRNA-synth_N_sf"/>
</dbReference>
<evidence type="ECO:0000256" key="7">
    <source>
        <dbReference type="ARBA" id="ARBA00022917"/>
    </source>
</evidence>
<dbReference type="GO" id="GO:0004814">
    <property type="term" value="F:arginine-tRNA ligase activity"/>
    <property type="evidence" value="ECO:0007669"/>
    <property type="project" value="UniProtKB-UniRule"/>
</dbReference>
<dbReference type="Proteomes" id="UP000295371">
    <property type="component" value="Unassembled WGS sequence"/>
</dbReference>
<evidence type="ECO:0000256" key="5">
    <source>
        <dbReference type="ARBA" id="ARBA00022741"/>
    </source>
</evidence>
<dbReference type="GO" id="GO:0005737">
    <property type="term" value="C:cytoplasm"/>
    <property type="evidence" value="ECO:0007669"/>
    <property type="project" value="UniProtKB-SubCell"/>
</dbReference>
<dbReference type="SMART" id="SM01016">
    <property type="entry name" value="Arg_tRNA_synt_N"/>
    <property type="match status" value="1"/>
</dbReference>
<keyword evidence="3 10" id="KW-0963">Cytoplasm</keyword>
<dbReference type="SUPFAM" id="SSF55190">
    <property type="entry name" value="Arginyl-tRNA synthetase (ArgRS), N-terminal 'additional' domain"/>
    <property type="match status" value="1"/>
</dbReference>
<dbReference type="InterPro" id="IPR035684">
    <property type="entry name" value="ArgRS_core"/>
</dbReference>
<evidence type="ECO:0000313" key="15">
    <source>
        <dbReference type="Proteomes" id="UP000295371"/>
    </source>
</evidence>
<dbReference type="HAMAP" id="MF_00123">
    <property type="entry name" value="Arg_tRNA_synth"/>
    <property type="match status" value="1"/>
</dbReference>
<feature type="domain" description="DALR anticodon binding" evidence="12">
    <location>
        <begin position="432"/>
        <end position="547"/>
    </location>
</feature>
<dbReference type="CDD" id="cd00671">
    <property type="entry name" value="ArgRS_core"/>
    <property type="match status" value="1"/>
</dbReference>
<proteinExistence type="inferred from homology"/>
<dbReference type="InterPro" id="IPR014729">
    <property type="entry name" value="Rossmann-like_a/b/a_fold"/>
</dbReference>
<dbReference type="InterPro" id="IPR009080">
    <property type="entry name" value="tRNAsynth_Ia_anticodon-bd"/>
</dbReference>
<dbReference type="Gene3D" id="1.10.730.10">
    <property type="entry name" value="Isoleucyl-tRNA Synthetase, Domain 1"/>
    <property type="match status" value="1"/>
</dbReference>
<evidence type="ECO:0000256" key="9">
    <source>
        <dbReference type="ARBA" id="ARBA00049339"/>
    </source>
</evidence>
<dbReference type="Pfam" id="PF03485">
    <property type="entry name" value="Arg_tRNA_synt_N"/>
    <property type="match status" value="1"/>
</dbReference>
<protein>
    <recommendedName>
        <fullName evidence="10">Arginine--tRNA ligase</fullName>
        <ecNumber evidence="10">6.1.1.19</ecNumber>
    </recommendedName>
    <alternativeName>
        <fullName evidence="10">Arginyl-tRNA synthetase</fullName>
        <shortName evidence="10">ArgRS</shortName>
    </alternativeName>
</protein>
<organism evidence="14 15">
    <name type="scientific">Naumannella halotolerans</name>
    <dbReference type="NCBI Taxonomy" id="993414"/>
    <lineage>
        <taxon>Bacteria</taxon>
        <taxon>Bacillati</taxon>
        <taxon>Actinomycetota</taxon>
        <taxon>Actinomycetes</taxon>
        <taxon>Propionibacteriales</taxon>
        <taxon>Propionibacteriaceae</taxon>
        <taxon>Naumannella</taxon>
    </lineage>
</organism>
<evidence type="ECO:0000256" key="4">
    <source>
        <dbReference type="ARBA" id="ARBA00022598"/>
    </source>
</evidence>
<dbReference type="NCBIfam" id="TIGR00456">
    <property type="entry name" value="argS"/>
    <property type="match status" value="1"/>
</dbReference>
<dbReference type="Gene3D" id="3.30.1360.70">
    <property type="entry name" value="Arginyl tRNA synthetase N-terminal domain"/>
    <property type="match status" value="1"/>
</dbReference>
<dbReference type="Gene3D" id="3.40.50.620">
    <property type="entry name" value="HUPs"/>
    <property type="match status" value="1"/>
</dbReference>
<name>A0A4R7J4S8_9ACTN</name>
<keyword evidence="15" id="KW-1185">Reference proteome</keyword>
<dbReference type="EC" id="6.1.1.19" evidence="10"/>
<dbReference type="GO" id="GO:0006420">
    <property type="term" value="P:arginyl-tRNA aminoacylation"/>
    <property type="evidence" value="ECO:0007669"/>
    <property type="project" value="UniProtKB-UniRule"/>
</dbReference>
<dbReference type="Pfam" id="PF05746">
    <property type="entry name" value="DALR_1"/>
    <property type="match status" value="1"/>
</dbReference>